<dbReference type="InterPro" id="IPR001650">
    <property type="entry name" value="Helicase_C-like"/>
</dbReference>
<dbReference type="Gene3D" id="3.40.50.300">
    <property type="entry name" value="P-loop containing nucleotide triphosphate hydrolases"/>
    <property type="match status" value="1"/>
</dbReference>
<protein>
    <recommendedName>
        <fullName evidence="2">Helicase C-terminal domain-containing protein</fullName>
    </recommendedName>
</protein>
<proteinExistence type="predicted"/>
<sequence length="253" mass="29256">MLVEPCCQICRKLPESTFHAIWGCSKLKEVRSSCPFSLSFNWKNHASALDLLLFCSKVLVREELELLCVILWRCWWRRNQLVHQAGARCDENIVAWAVNFVAEMRTANGAVDQLLEEQISGSKAGGGAKPHTSVFTLTHFRLPLSFSSAARRRSVIFRRSSSVARRWWCSTRESRQLLFPIDKFLILWSFNFRLTRYKGFKEGNKRILVATDLVGRGIDIERVNIVINYDMPDSADTYLHRVQARFEVDIKEL</sequence>
<organism evidence="3 4">
    <name type="scientific">Acer yangbiense</name>
    <dbReference type="NCBI Taxonomy" id="1000413"/>
    <lineage>
        <taxon>Eukaryota</taxon>
        <taxon>Viridiplantae</taxon>
        <taxon>Streptophyta</taxon>
        <taxon>Embryophyta</taxon>
        <taxon>Tracheophyta</taxon>
        <taxon>Spermatophyta</taxon>
        <taxon>Magnoliopsida</taxon>
        <taxon>eudicotyledons</taxon>
        <taxon>Gunneridae</taxon>
        <taxon>Pentapetalae</taxon>
        <taxon>rosids</taxon>
        <taxon>malvids</taxon>
        <taxon>Sapindales</taxon>
        <taxon>Sapindaceae</taxon>
        <taxon>Hippocastanoideae</taxon>
        <taxon>Acereae</taxon>
        <taxon>Acer</taxon>
    </lineage>
</organism>
<dbReference type="GO" id="GO:0003723">
    <property type="term" value="F:RNA binding"/>
    <property type="evidence" value="ECO:0007669"/>
    <property type="project" value="UniProtKB-KW"/>
</dbReference>
<evidence type="ECO:0000313" key="4">
    <source>
        <dbReference type="Proteomes" id="UP000323000"/>
    </source>
</evidence>
<dbReference type="AlphaFoldDB" id="A0A5C7HFY1"/>
<dbReference type="Proteomes" id="UP000323000">
    <property type="component" value="Chromosome 8"/>
</dbReference>
<comment type="caution">
    <text evidence="3">The sequence shown here is derived from an EMBL/GenBank/DDBJ whole genome shotgun (WGS) entry which is preliminary data.</text>
</comment>
<accession>A0A5C7HFY1</accession>
<dbReference type="PROSITE" id="PS51194">
    <property type="entry name" value="HELICASE_CTER"/>
    <property type="match status" value="1"/>
</dbReference>
<keyword evidence="4" id="KW-1185">Reference proteome</keyword>
<evidence type="ECO:0000259" key="2">
    <source>
        <dbReference type="PROSITE" id="PS51194"/>
    </source>
</evidence>
<evidence type="ECO:0000256" key="1">
    <source>
        <dbReference type="ARBA" id="ARBA00022884"/>
    </source>
</evidence>
<evidence type="ECO:0000313" key="3">
    <source>
        <dbReference type="EMBL" id="TXG55739.1"/>
    </source>
</evidence>
<dbReference type="PANTHER" id="PTHR47958">
    <property type="entry name" value="ATP-DEPENDENT RNA HELICASE DBP3"/>
    <property type="match status" value="1"/>
</dbReference>
<name>A0A5C7HFY1_9ROSI</name>
<dbReference type="OrthoDB" id="1460952at2759"/>
<dbReference type="Pfam" id="PF00271">
    <property type="entry name" value="Helicase_C"/>
    <property type="match status" value="1"/>
</dbReference>
<dbReference type="EMBL" id="VAHF01000008">
    <property type="protein sequence ID" value="TXG55739.1"/>
    <property type="molecule type" value="Genomic_DNA"/>
</dbReference>
<dbReference type="SMART" id="SM00490">
    <property type="entry name" value="HELICc"/>
    <property type="match status" value="1"/>
</dbReference>
<gene>
    <name evidence="3" type="ORF">EZV62_017052</name>
</gene>
<dbReference type="SUPFAM" id="SSF52540">
    <property type="entry name" value="P-loop containing nucleoside triphosphate hydrolases"/>
    <property type="match status" value="1"/>
</dbReference>
<reference evidence="4" key="1">
    <citation type="journal article" date="2019" name="Gigascience">
        <title>De novo genome assembly of the endangered Acer yangbiense, a plant species with extremely small populations endemic to Yunnan Province, China.</title>
        <authorList>
            <person name="Yang J."/>
            <person name="Wariss H.M."/>
            <person name="Tao L."/>
            <person name="Zhang R."/>
            <person name="Yun Q."/>
            <person name="Hollingsworth P."/>
            <person name="Dao Z."/>
            <person name="Luo G."/>
            <person name="Guo H."/>
            <person name="Ma Y."/>
            <person name="Sun W."/>
        </authorList>
    </citation>
    <scope>NUCLEOTIDE SEQUENCE [LARGE SCALE GENOMIC DNA]</scope>
    <source>
        <strain evidence="4">cv. Malutang</strain>
    </source>
</reference>
<feature type="domain" description="Helicase C-terminal" evidence="2">
    <location>
        <begin position="141"/>
        <end position="253"/>
    </location>
</feature>
<keyword evidence="1" id="KW-0694">RNA-binding</keyword>
<dbReference type="InterPro" id="IPR027417">
    <property type="entry name" value="P-loop_NTPase"/>
</dbReference>